<protein>
    <submittedName>
        <fullName evidence="2">Tyrosine-protein phosphatase</fullName>
    </submittedName>
</protein>
<name>A0A6H9YU62_9ACTN</name>
<feature type="compositionally biased region" description="Low complexity" evidence="1">
    <location>
        <begin position="149"/>
        <end position="158"/>
    </location>
</feature>
<dbReference type="Gene3D" id="3.90.190.10">
    <property type="entry name" value="Protein tyrosine phosphatase superfamily"/>
    <property type="match status" value="1"/>
</dbReference>
<keyword evidence="3" id="KW-1185">Reference proteome</keyword>
<dbReference type="Pfam" id="PF13350">
    <property type="entry name" value="Y_phosphatase3"/>
    <property type="match status" value="1"/>
</dbReference>
<accession>A0A6H9YU62</accession>
<evidence type="ECO:0000313" key="3">
    <source>
        <dbReference type="Proteomes" id="UP000468735"/>
    </source>
</evidence>
<dbReference type="SUPFAM" id="SSF52799">
    <property type="entry name" value="(Phosphotyrosine protein) phosphatases II"/>
    <property type="match status" value="1"/>
</dbReference>
<dbReference type="AlphaFoldDB" id="A0A6H9YU62"/>
<proteinExistence type="predicted"/>
<evidence type="ECO:0000256" key="1">
    <source>
        <dbReference type="SAM" id="MobiDB-lite"/>
    </source>
</evidence>
<dbReference type="OrthoDB" id="1188001at2"/>
<feature type="region of interest" description="Disordered" evidence="1">
    <location>
        <begin position="110"/>
        <end position="158"/>
    </location>
</feature>
<dbReference type="EMBL" id="WBMT01000019">
    <property type="protein sequence ID" value="KAB2343314.1"/>
    <property type="molecule type" value="Genomic_DNA"/>
</dbReference>
<dbReference type="Proteomes" id="UP000468735">
    <property type="component" value="Unassembled WGS sequence"/>
</dbReference>
<organism evidence="2 3">
    <name type="scientific">Actinomadura rudentiformis</name>
    <dbReference type="NCBI Taxonomy" id="359158"/>
    <lineage>
        <taxon>Bacteria</taxon>
        <taxon>Bacillati</taxon>
        <taxon>Actinomycetota</taxon>
        <taxon>Actinomycetes</taxon>
        <taxon>Streptosporangiales</taxon>
        <taxon>Thermomonosporaceae</taxon>
        <taxon>Actinomadura</taxon>
    </lineage>
</organism>
<dbReference type="GO" id="GO:0004721">
    <property type="term" value="F:phosphoprotein phosphatase activity"/>
    <property type="evidence" value="ECO:0007669"/>
    <property type="project" value="InterPro"/>
</dbReference>
<comment type="caution">
    <text evidence="2">The sequence shown here is derived from an EMBL/GenBank/DDBJ whole genome shotgun (WGS) entry which is preliminary data.</text>
</comment>
<gene>
    <name evidence="2" type="ORF">F8566_34810</name>
</gene>
<feature type="compositionally biased region" description="Low complexity" evidence="1">
    <location>
        <begin position="110"/>
        <end position="123"/>
    </location>
</feature>
<dbReference type="InterPro" id="IPR029021">
    <property type="entry name" value="Prot-tyrosine_phosphatase-like"/>
</dbReference>
<feature type="compositionally biased region" description="Low complexity" evidence="1">
    <location>
        <begin position="130"/>
        <end position="141"/>
    </location>
</feature>
<sequence>MEREIALEGCVNFRDLGGYAADGGHVRWRRLFRSDALHELTPADVAAIRDLGVTTVIDLRSDFERAHDGGPHPLGGAVELVRAPIINEGNGHLMADTSLTLAQRYAGSWRAPAPRWPTRSAPSPRRRARPSSTAPRARTAPGWSAPPCSARSASRTRT</sequence>
<evidence type="ECO:0000313" key="2">
    <source>
        <dbReference type="EMBL" id="KAB2343314.1"/>
    </source>
</evidence>
<reference evidence="2 3" key="1">
    <citation type="submission" date="2019-09" db="EMBL/GenBank/DDBJ databases">
        <title>Actinomadura physcomitrii sp. nov., a novel actinomycete isolated from moss [Physcomitrium sphaericum (Ludw) Fuernr].</title>
        <authorList>
            <person name="Zhuang X."/>
            <person name="Liu C."/>
        </authorList>
    </citation>
    <scope>NUCLEOTIDE SEQUENCE [LARGE SCALE GENOMIC DNA]</scope>
    <source>
        <strain evidence="2 3">HMC1</strain>
    </source>
</reference>
<dbReference type="InterPro" id="IPR026893">
    <property type="entry name" value="Tyr/Ser_Pase_IphP-type"/>
</dbReference>